<evidence type="ECO:0000313" key="1">
    <source>
        <dbReference type="EMBL" id="JAP13669.1"/>
    </source>
</evidence>
<dbReference type="AlphaFoldDB" id="A0A0V0GZW3"/>
<organism evidence="1">
    <name type="scientific">Solanum chacoense</name>
    <name type="common">Chaco potato</name>
    <dbReference type="NCBI Taxonomy" id="4108"/>
    <lineage>
        <taxon>Eukaryota</taxon>
        <taxon>Viridiplantae</taxon>
        <taxon>Streptophyta</taxon>
        <taxon>Embryophyta</taxon>
        <taxon>Tracheophyta</taxon>
        <taxon>Spermatophyta</taxon>
        <taxon>Magnoliopsida</taxon>
        <taxon>eudicotyledons</taxon>
        <taxon>Gunneridae</taxon>
        <taxon>Pentapetalae</taxon>
        <taxon>asterids</taxon>
        <taxon>lamiids</taxon>
        <taxon>Solanales</taxon>
        <taxon>Solanaceae</taxon>
        <taxon>Solanoideae</taxon>
        <taxon>Solaneae</taxon>
        <taxon>Solanum</taxon>
    </lineage>
</organism>
<protein>
    <submittedName>
        <fullName evidence="1">Putative ovule protein</fullName>
    </submittedName>
</protein>
<dbReference type="EMBL" id="GEDG01027685">
    <property type="protein sequence ID" value="JAP13669.1"/>
    <property type="molecule type" value="Transcribed_RNA"/>
</dbReference>
<proteinExistence type="predicted"/>
<accession>A0A0V0GZW3</accession>
<reference evidence="1" key="1">
    <citation type="submission" date="2015-12" db="EMBL/GenBank/DDBJ databases">
        <title>Gene expression during late stages of embryo sac development: a critical building block for successful pollen-pistil interactions.</title>
        <authorList>
            <person name="Liu Y."/>
            <person name="Joly V."/>
            <person name="Sabar M."/>
            <person name="Matton D.P."/>
        </authorList>
    </citation>
    <scope>NUCLEOTIDE SEQUENCE</scope>
</reference>
<name>A0A0V0GZW3_SOLCH</name>
<sequence>MKGPIFSIEYEINPSSWRLFINMDINSTLITIRDGDKGSLCLMPLVDWKIDVLNHLNSQNTTH</sequence>